<accession>A0AAX4HMP8</accession>
<evidence type="ECO:0008006" key="3">
    <source>
        <dbReference type="Google" id="ProtNLM"/>
    </source>
</evidence>
<evidence type="ECO:0000313" key="1">
    <source>
        <dbReference type="EMBL" id="WPU64486.1"/>
    </source>
</evidence>
<dbReference type="RefSeq" id="WP_321393373.1">
    <property type="nucleotide sequence ID" value="NZ_CP139487.1"/>
</dbReference>
<gene>
    <name evidence="1" type="ORF">SOO65_17465</name>
</gene>
<dbReference type="EMBL" id="CP139487">
    <property type="protein sequence ID" value="WPU64486.1"/>
    <property type="molecule type" value="Genomic_DNA"/>
</dbReference>
<dbReference type="AlphaFoldDB" id="A0AAX4HMP8"/>
<name>A0AAX4HMP8_9BACT</name>
<sequence>MLARKKTSKQGKSLPSEWLESLNRLLNETYKSECKQNGRYFDVYGQVYPEELLLTVSYLSEKDEYLSPITCFLSCEPDQMATEEKVKETQANFIDIVGLFFDEIFADSEWDEFEPTWQEVSHKNQNYFYKLSRENINLTLEADKLLGEEFQDLEEETDH</sequence>
<proteinExistence type="predicted"/>
<dbReference type="KEGG" id="psti:SOO65_17465"/>
<reference evidence="1 2" key="1">
    <citation type="submission" date="2023-11" db="EMBL/GenBank/DDBJ databases">
        <title>Peredibacter starrii A3.12.</title>
        <authorList>
            <person name="Mitchell R.J."/>
        </authorList>
    </citation>
    <scope>NUCLEOTIDE SEQUENCE [LARGE SCALE GENOMIC DNA]</scope>
    <source>
        <strain evidence="1 2">A3.12</strain>
    </source>
</reference>
<organism evidence="1 2">
    <name type="scientific">Peredibacter starrii</name>
    <dbReference type="NCBI Taxonomy" id="28202"/>
    <lineage>
        <taxon>Bacteria</taxon>
        <taxon>Pseudomonadati</taxon>
        <taxon>Bdellovibrionota</taxon>
        <taxon>Bacteriovoracia</taxon>
        <taxon>Bacteriovoracales</taxon>
        <taxon>Bacteriovoracaceae</taxon>
        <taxon>Peredibacter</taxon>
    </lineage>
</organism>
<keyword evidence="2" id="KW-1185">Reference proteome</keyword>
<evidence type="ECO:0000313" key="2">
    <source>
        <dbReference type="Proteomes" id="UP001324634"/>
    </source>
</evidence>
<dbReference type="Proteomes" id="UP001324634">
    <property type="component" value="Chromosome"/>
</dbReference>
<protein>
    <recommendedName>
        <fullName evidence="3">DUF4303 domain-containing protein</fullName>
    </recommendedName>
</protein>